<feature type="non-terminal residue" evidence="6">
    <location>
        <position position="1"/>
    </location>
</feature>
<comment type="caution">
    <text evidence="6">The sequence shown here is derived from an EMBL/GenBank/DDBJ whole genome shotgun (WGS) entry which is preliminary data.</text>
</comment>
<evidence type="ECO:0000256" key="1">
    <source>
        <dbReference type="ARBA" id="ARBA00004906"/>
    </source>
</evidence>
<evidence type="ECO:0008006" key="8">
    <source>
        <dbReference type="Google" id="ProtNLM"/>
    </source>
</evidence>
<dbReference type="InterPro" id="IPR011333">
    <property type="entry name" value="SKP1/BTB/POZ_sf"/>
</dbReference>
<dbReference type="Pfam" id="PF00651">
    <property type="entry name" value="BTB"/>
    <property type="match status" value="1"/>
</dbReference>
<accession>A0A5J9W101</accession>
<organism evidence="6 7">
    <name type="scientific">Eragrostis curvula</name>
    <name type="common">weeping love grass</name>
    <dbReference type="NCBI Taxonomy" id="38414"/>
    <lineage>
        <taxon>Eukaryota</taxon>
        <taxon>Viridiplantae</taxon>
        <taxon>Streptophyta</taxon>
        <taxon>Embryophyta</taxon>
        <taxon>Tracheophyta</taxon>
        <taxon>Spermatophyta</taxon>
        <taxon>Magnoliopsida</taxon>
        <taxon>Liliopsida</taxon>
        <taxon>Poales</taxon>
        <taxon>Poaceae</taxon>
        <taxon>PACMAD clade</taxon>
        <taxon>Chloridoideae</taxon>
        <taxon>Eragrostideae</taxon>
        <taxon>Eragrostidinae</taxon>
        <taxon>Eragrostis</taxon>
    </lineage>
</organism>
<dbReference type="PANTHER" id="PTHR26379">
    <property type="entry name" value="BTB/POZ AND MATH DOMAIN-CONTAINING PROTEIN 1"/>
    <property type="match status" value="1"/>
</dbReference>
<dbReference type="OrthoDB" id="682365at2759"/>
<dbReference type="PROSITE" id="PS50097">
    <property type="entry name" value="BTB"/>
    <property type="match status" value="1"/>
</dbReference>
<dbReference type="Gene3D" id="3.30.710.10">
    <property type="entry name" value="Potassium Channel Kv1.1, Chain A"/>
    <property type="match status" value="1"/>
</dbReference>
<dbReference type="PANTHER" id="PTHR26379:SF187">
    <property type="entry name" value="OS07G0655300 PROTEIN"/>
    <property type="match status" value="1"/>
</dbReference>
<protein>
    <recommendedName>
        <fullName evidence="8">BTB domain-containing protein</fullName>
    </recommendedName>
</protein>
<dbReference type="GO" id="GO:0016567">
    <property type="term" value="P:protein ubiquitination"/>
    <property type="evidence" value="ECO:0007669"/>
    <property type="project" value="InterPro"/>
</dbReference>
<proteinExistence type="inferred from homology"/>
<feature type="domain" description="MATH" evidence="5">
    <location>
        <begin position="92"/>
        <end position="218"/>
    </location>
</feature>
<comment type="similarity">
    <text evidence="2">Belongs to the Tdpoz family.</text>
</comment>
<evidence type="ECO:0000259" key="4">
    <source>
        <dbReference type="PROSITE" id="PS50097"/>
    </source>
</evidence>
<evidence type="ECO:0000256" key="2">
    <source>
        <dbReference type="ARBA" id="ARBA00010846"/>
    </source>
</evidence>
<keyword evidence="7" id="KW-1185">Reference proteome</keyword>
<evidence type="ECO:0000313" key="6">
    <source>
        <dbReference type="EMBL" id="TVU42432.1"/>
    </source>
</evidence>
<dbReference type="SUPFAM" id="SSF49599">
    <property type="entry name" value="TRAF domain-like"/>
    <property type="match status" value="1"/>
</dbReference>
<dbReference type="SUPFAM" id="SSF54695">
    <property type="entry name" value="POZ domain"/>
    <property type="match status" value="1"/>
</dbReference>
<dbReference type="Pfam" id="PF24570">
    <property type="entry name" value="BACK_BPM_SPOP"/>
    <property type="match status" value="1"/>
</dbReference>
<dbReference type="InterPro" id="IPR056423">
    <property type="entry name" value="BACK_BPM_SPOP"/>
</dbReference>
<dbReference type="SMART" id="SM00061">
    <property type="entry name" value="MATH"/>
    <property type="match status" value="1"/>
</dbReference>
<dbReference type="CDD" id="cd00121">
    <property type="entry name" value="MATH"/>
    <property type="match status" value="1"/>
</dbReference>
<comment type="pathway">
    <text evidence="1">Protein modification; protein ubiquitination.</text>
</comment>
<sequence>LLGLRRQAWPPLRIPLRWRRHRRLDSTSAALHSPRRRRRNGSNFPRRLRLHSSTPFPAAGGSLISPAQTPPMAASQRSTVRTASICAAEAARGTHLFKIANYSLHKGLGVGKFISSATFSVGGHQWSIQFYPDGEDTSKDYVSVFLELVSEGVAVTPVRVVYDLRLVEPATGLSSTVSSCSNVFCSAQSIYGFSKFKKRSNLEGTYVQNDCLMIECEVTVIKEPRAAEMNMAVEVQVPPSNLSDNIVKFLETEEEVDVTFEVKGEVFRAHRLVLAMRSPVFKAELCGPMKHKGMQSITIEEIEPAVFKALLHFIYTDSLPDDLDGDDIVKHLLVAADRYAMERMKLMSESILCRNIDVESVASTLALADQHHCNKLKDVCIEFINSCDRIGDVAASKGYEHLKRACPTVFMDVWERSVKSRRV</sequence>
<feature type="region of interest" description="Disordered" evidence="3">
    <location>
        <begin position="29"/>
        <end position="76"/>
    </location>
</feature>
<feature type="domain" description="BTB" evidence="4">
    <location>
        <begin position="256"/>
        <end position="323"/>
    </location>
</feature>
<dbReference type="EMBL" id="RWGY01000005">
    <property type="protein sequence ID" value="TVU42432.1"/>
    <property type="molecule type" value="Genomic_DNA"/>
</dbReference>
<dbReference type="InterPro" id="IPR000210">
    <property type="entry name" value="BTB/POZ_dom"/>
</dbReference>
<dbReference type="AlphaFoldDB" id="A0A5J9W101"/>
<evidence type="ECO:0000313" key="7">
    <source>
        <dbReference type="Proteomes" id="UP000324897"/>
    </source>
</evidence>
<dbReference type="InterPro" id="IPR045005">
    <property type="entry name" value="BPM1-6"/>
</dbReference>
<dbReference type="Proteomes" id="UP000324897">
    <property type="component" value="Unassembled WGS sequence"/>
</dbReference>
<dbReference type="InterPro" id="IPR002083">
    <property type="entry name" value="MATH/TRAF_dom"/>
</dbReference>
<dbReference type="Gene3D" id="2.60.210.10">
    <property type="entry name" value="Apoptosis, Tumor Necrosis Factor Receptor Associated Protein 2, Chain A"/>
    <property type="match status" value="1"/>
</dbReference>
<name>A0A5J9W101_9POAL</name>
<evidence type="ECO:0000259" key="5">
    <source>
        <dbReference type="PROSITE" id="PS50144"/>
    </source>
</evidence>
<feature type="compositionally biased region" description="Basic residues" evidence="3">
    <location>
        <begin position="33"/>
        <end position="50"/>
    </location>
</feature>
<dbReference type="Gene3D" id="1.25.40.420">
    <property type="match status" value="1"/>
</dbReference>
<dbReference type="SMART" id="SM00225">
    <property type="entry name" value="BTB"/>
    <property type="match status" value="1"/>
</dbReference>
<dbReference type="CDD" id="cd18280">
    <property type="entry name" value="BTB_POZ_BPM_plant"/>
    <property type="match status" value="1"/>
</dbReference>
<gene>
    <name evidence="6" type="ORF">EJB05_08837</name>
</gene>
<reference evidence="6 7" key="1">
    <citation type="journal article" date="2019" name="Sci. Rep.">
        <title>A high-quality genome of Eragrostis curvula grass provides insights into Poaceae evolution and supports new strategies to enhance forage quality.</title>
        <authorList>
            <person name="Carballo J."/>
            <person name="Santos B.A.C.M."/>
            <person name="Zappacosta D."/>
            <person name="Garbus I."/>
            <person name="Selva J.P."/>
            <person name="Gallo C.A."/>
            <person name="Diaz A."/>
            <person name="Albertini E."/>
            <person name="Caccamo M."/>
            <person name="Echenique V."/>
        </authorList>
    </citation>
    <scope>NUCLEOTIDE SEQUENCE [LARGE SCALE GENOMIC DNA]</scope>
    <source>
        <strain evidence="7">cv. Victoria</strain>
        <tissue evidence="6">Leaf</tissue>
    </source>
</reference>
<dbReference type="InterPro" id="IPR008974">
    <property type="entry name" value="TRAF-like"/>
</dbReference>
<evidence type="ECO:0000256" key="3">
    <source>
        <dbReference type="SAM" id="MobiDB-lite"/>
    </source>
</evidence>
<dbReference type="Pfam" id="PF22486">
    <property type="entry name" value="MATH_2"/>
    <property type="match status" value="1"/>
</dbReference>
<dbReference type="PROSITE" id="PS50144">
    <property type="entry name" value="MATH"/>
    <property type="match status" value="1"/>
</dbReference>